<proteinExistence type="predicted"/>
<sequence length="111" mass="12359">MVVLYEIPDDTAIKGKILVLGLAYMEGTPLEQRDPVQLGQMKFNSSLSTSKGRRDYYRFPHRSRNLTRVVVIVPNQGSKPSESLGEGGTFFKSNLQHSKVNCKSDSQLCAP</sequence>
<evidence type="ECO:0000313" key="1">
    <source>
        <dbReference type="EMBL" id="JAV81161.1"/>
    </source>
</evidence>
<accession>A0A1Y1M6K3</accession>
<reference evidence="1" key="1">
    <citation type="journal article" date="2016" name="Sci. Rep.">
        <title>Molecular characterization of firefly nuptial gifts: a multi-omics approach sheds light on postcopulatory sexual selection.</title>
        <authorList>
            <person name="Al-Wathiqui N."/>
            <person name="Fallon T.R."/>
            <person name="South A."/>
            <person name="Weng J.K."/>
            <person name="Lewis S.M."/>
        </authorList>
    </citation>
    <scope>NUCLEOTIDE SEQUENCE</scope>
</reference>
<name>A0A1Y1M6K3_PHOPY</name>
<organism evidence="1">
    <name type="scientific">Photinus pyralis</name>
    <name type="common">Common eastern firefly</name>
    <name type="synonym">Lampyris pyralis</name>
    <dbReference type="NCBI Taxonomy" id="7054"/>
    <lineage>
        <taxon>Eukaryota</taxon>
        <taxon>Metazoa</taxon>
        <taxon>Ecdysozoa</taxon>
        <taxon>Arthropoda</taxon>
        <taxon>Hexapoda</taxon>
        <taxon>Insecta</taxon>
        <taxon>Pterygota</taxon>
        <taxon>Neoptera</taxon>
        <taxon>Endopterygota</taxon>
        <taxon>Coleoptera</taxon>
        <taxon>Polyphaga</taxon>
        <taxon>Elateriformia</taxon>
        <taxon>Elateroidea</taxon>
        <taxon>Lampyridae</taxon>
        <taxon>Lampyrinae</taxon>
        <taxon>Photinus</taxon>
    </lineage>
</organism>
<dbReference type="EMBL" id="GEZM01039818">
    <property type="protein sequence ID" value="JAV81161.1"/>
    <property type="molecule type" value="Transcribed_RNA"/>
</dbReference>
<protein>
    <submittedName>
        <fullName evidence="1">Uncharacterized protein</fullName>
    </submittedName>
</protein>
<dbReference type="AlphaFoldDB" id="A0A1Y1M6K3"/>